<protein>
    <submittedName>
        <fullName evidence="2">Uncharacterized protein</fullName>
    </submittedName>
</protein>
<dbReference type="RefSeq" id="WP_093193167.1">
    <property type="nucleotide sequence ID" value="NZ_FNEV01000003.1"/>
</dbReference>
<keyword evidence="1" id="KW-0732">Signal</keyword>
<dbReference type="STRING" id="86666.SAMN04490247_1417"/>
<organism evidence="2 3">
    <name type="scientific">Salimicrobium halophilum</name>
    <dbReference type="NCBI Taxonomy" id="86666"/>
    <lineage>
        <taxon>Bacteria</taxon>
        <taxon>Bacillati</taxon>
        <taxon>Bacillota</taxon>
        <taxon>Bacilli</taxon>
        <taxon>Bacillales</taxon>
        <taxon>Bacillaceae</taxon>
        <taxon>Salimicrobium</taxon>
    </lineage>
</organism>
<accession>A0A1G8SEG5</accession>
<feature type="chain" id="PRO_5011678473" evidence="1">
    <location>
        <begin position="29"/>
        <end position="151"/>
    </location>
</feature>
<keyword evidence="3" id="KW-1185">Reference proteome</keyword>
<evidence type="ECO:0000256" key="1">
    <source>
        <dbReference type="SAM" id="SignalP"/>
    </source>
</evidence>
<evidence type="ECO:0000313" key="3">
    <source>
        <dbReference type="Proteomes" id="UP000199225"/>
    </source>
</evidence>
<dbReference type="AlphaFoldDB" id="A0A1G8SEG5"/>
<dbReference type="EMBL" id="FNEV01000003">
    <property type="protein sequence ID" value="SDJ27652.1"/>
    <property type="molecule type" value="Genomic_DNA"/>
</dbReference>
<dbReference type="Proteomes" id="UP000199225">
    <property type="component" value="Unassembled WGS sequence"/>
</dbReference>
<evidence type="ECO:0000313" key="2">
    <source>
        <dbReference type="EMBL" id="SDJ27652.1"/>
    </source>
</evidence>
<gene>
    <name evidence="2" type="ORF">SAMN04490247_1417</name>
</gene>
<feature type="signal peptide" evidence="1">
    <location>
        <begin position="1"/>
        <end position="28"/>
    </location>
</feature>
<name>A0A1G8SEG5_9BACI</name>
<proteinExistence type="predicted"/>
<sequence>MRSVNKKAVAFTAAFALLPAAAAAPAMAAESPEGLVFSHGENTFSVSWGDYANLIVNGEGNMYDLVQDSETSIKGVKYSGSFVDYNEFVNAIVDAEDGMSSIEVLDDIHANADVQMSEDTVDSIVENVEFDENGEPIFGDEGPVPEVIDIY</sequence>
<reference evidence="3" key="1">
    <citation type="submission" date="2016-10" db="EMBL/GenBank/DDBJ databases">
        <authorList>
            <person name="Varghese N."/>
            <person name="Submissions S."/>
        </authorList>
    </citation>
    <scope>NUCLEOTIDE SEQUENCE [LARGE SCALE GENOMIC DNA]</scope>
    <source>
        <strain evidence="3">DSM 4771</strain>
    </source>
</reference>